<dbReference type="EMBL" id="KB203149">
    <property type="protein sequence ID" value="ESO86201.1"/>
    <property type="molecule type" value="Genomic_DNA"/>
</dbReference>
<dbReference type="AlphaFoldDB" id="V3ZYX5"/>
<accession>V3ZYX5</accession>
<keyword evidence="2" id="KW-1185">Reference proteome</keyword>
<protein>
    <recommendedName>
        <fullName evidence="3">Peptide-O-fucosyltransferase</fullName>
    </recommendedName>
</protein>
<dbReference type="KEGG" id="lgi:LOTGIDRAFT_167433"/>
<dbReference type="Proteomes" id="UP000030746">
    <property type="component" value="Unassembled WGS sequence"/>
</dbReference>
<evidence type="ECO:0008006" key="3">
    <source>
        <dbReference type="Google" id="ProtNLM"/>
    </source>
</evidence>
<dbReference type="GeneID" id="20240613"/>
<evidence type="ECO:0000313" key="1">
    <source>
        <dbReference type="EMBL" id="ESO86201.1"/>
    </source>
</evidence>
<dbReference type="CTD" id="20240613"/>
<evidence type="ECO:0000313" key="2">
    <source>
        <dbReference type="Proteomes" id="UP000030746"/>
    </source>
</evidence>
<organism evidence="1 2">
    <name type="scientific">Lottia gigantea</name>
    <name type="common">Giant owl limpet</name>
    <dbReference type="NCBI Taxonomy" id="225164"/>
    <lineage>
        <taxon>Eukaryota</taxon>
        <taxon>Metazoa</taxon>
        <taxon>Spiralia</taxon>
        <taxon>Lophotrochozoa</taxon>
        <taxon>Mollusca</taxon>
        <taxon>Gastropoda</taxon>
        <taxon>Patellogastropoda</taxon>
        <taxon>Lottioidea</taxon>
        <taxon>Lottiidae</taxon>
        <taxon>Lottia</taxon>
    </lineage>
</organism>
<dbReference type="OMA" id="CKPEPRQ"/>
<proteinExistence type="predicted"/>
<sequence>MARMCSSVMMIRRNWRWYITVALLCIIIWYSLPLTSVMTCRNPESTTTEPHIIYGNEQNEVQILKKENVEPSPTKINERYLVYVCDDKNKCGGWGDRQRGIVCSFFLSMVWKRTFKIVLTSPCDIRPYYQPTKEYNWIFTEEELKGLQYKTNKTLNYMANCTLLNLNLNESETAEVLYVKANCYSYEKIVKNYTKFLPDFLKNIHYKNRALIFREAWNRLMIPTERLTSQVSKIESSGKINLDAKTSGNELICAHLRIRHCGYFPRPFKGLPLSAVSKIWDFIDDNYHEKSRIFVATDDLDVRKSAISKYGARYIGSYAMVIHPDNMRFNLTLACSSQEAAYVDQLMLSKCNVLIYCRRSGFSIHASYLKIKGGEIYTIQGHTNTSVSLKKRTT</sequence>
<reference evidence="1 2" key="1">
    <citation type="journal article" date="2013" name="Nature">
        <title>Insights into bilaterian evolution from three spiralian genomes.</title>
        <authorList>
            <person name="Simakov O."/>
            <person name="Marletaz F."/>
            <person name="Cho S.J."/>
            <person name="Edsinger-Gonzales E."/>
            <person name="Havlak P."/>
            <person name="Hellsten U."/>
            <person name="Kuo D.H."/>
            <person name="Larsson T."/>
            <person name="Lv J."/>
            <person name="Arendt D."/>
            <person name="Savage R."/>
            <person name="Osoegawa K."/>
            <person name="de Jong P."/>
            <person name="Grimwood J."/>
            <person name="Chapman J.A."/>
            <person name="Shapiro H."/>
            <person name="Aerts A."/>
            <person name="Otillar R.P."/>
            <person name="Terry A.Y."/>
            <person name="Boore J.L."/>
            <person name="Grigoriev I.V."/>
            <person name="Lindberg D.R."/>
            <person name="Seaver E.C."/>
            <person name="Weisblat D.A."/>
            <person name="Putnam N.H."/>
            <person name="Rokhsar D.S."/>
        </authorList>
    </citation>
    <scope>NUCLEOTIDE SEQUENCE [LARGE SCALE GENOMIC DNA]</scope>
</reference>
<name>V3ZYX5_LOTGI</name>
<dbReference type="HOGENOM" id="CLU_726255_0_0_1"/>
<dbReference type="RefSeq" id="XP_009063159.1">
    <property type="nucleotide sequence ID" value="XM_009064911.1"/>
</dbReference>
<dbReference type="Gene3D" id="3.40.50.11350">
    <property type="match status" value="1"/>
</dbReference>
<dbReference type="OrthoDB" id="9979734at2759"/>
<gene>
    <name evidence="1" type="ORF">LOTGIDRAFT_167433</name>
</gene>